<feature type="transmembrane region" description="Helical" evidence="11">
    <location>
        <begin position="517"/>
        <end position="537"/>
    </location>
</feature>
<evidence type="ECO:0000256" key="4">
    <source>
        <dbReference type="ARBA" id="ARBA00022692"/>
    </source>
</evidence>
<reference evidence="12" key="1">
    <citation type="submission" date="2020-06" db="EMBL/GenBank/DDBJ databases">
        <authorList>
            <person name="Li T."/>
            <person name="Hu X."/>
            <person name="Zhang T."/>
            <person name="Song X."/>
            <person name="Zhang H."/>
            <person name="Dai N."/>
            <person name="Sheng W."/>
            <person name="Hou X."/>
            <person name="Wei L."/>
        </authorList>
    </citation>
    <scope>NUCLEOTIDE SEQUENCE</scope>
    <source>
        <strain evidence="12">3651</strain>
        <tissue evidence="12">Leaf</tissue>
    </source>
</reference>
<keyword evidence="8" id="KW-0333">Golgi apparatus</keyword>
<dbReference type="InterPro" id="IPR004240">
    <property type="entry name" value="EMP70"/>
</dbReference>
<feature type="transmembrane region" description="Helical" evidence="11">
    <location>
        <begin position="287"/>
        <end position="315"/>
    </location>
</feature>
<evidence type="ECO:0000256" key="1">
    <source>
        <dbReference type="ARBA" id="ARBA00004337"/>
    </source>
</evidence>
<name>A0AAE2CQI6_9LAMI</name>
<dbReference type="Proteomes" id="UP001293254">
    <property type="component" value="Unassembled WGS sequence"/>
</dbReference>
<evidence type="ECO:0000256" key="9">
    <source>
        <dbReference type="ARBA" id="ARBA00023136"/>
    </source>
</evidence>
<dbReference type="GO" id="GO:0000139">
    <property type="term" value="C:Golgi membrane"/>
    <property type="evidence" value="ECO:0007669"/>
    <property type="project" value="UniProtKB-SubCell"/>
</dbReference>
<gene>
    <name evidence="12" type="ORF">Salat_1346600</name>
</gene>
<keyword evidence="5 11" id="KW-0732">Signal</keyword>
<keyword evidence="6" id="KW-0967">Endosome</keyword>
<proteinExistence type="inferred from homology"/>
<evidence type="ECO:0000256" key="6">
    <source>
        <dbReference type="ARBA" id="ARBA00022753"/>
    </source>
</evidence>
<evidence type="ECO:0000256" key="10">
    <source>
        <dbReference type="ARBA" id="ARBA00044504"/>
    </source>
</evidence>
<evidence type="ECO:0000256" key="3">
    <source>
        <dbReference type="ARBA" id="ARBA00005227"/>
    </source>
</evidence>
<comment type="similarity">
    <text evidence="10">Belongs to the major facilitator superfamily. Phosphate:H(+) symporter (TC 2.A.1.9) family.</text>
</comment>
<feature type="transmembrane region" description="Helical" evidence="11">
    <location>
        <begin position="357"/>
        <end position="382"/>
    </location>
</feature>
<sequence length="587" mass="67123">MAGGGRSVGFLLLLCAAVLVRSDHTFKAGDPVPLYANKVGPFHNPSETYRYFDLPFCFPAHMKEKKEALGEVLNGDRLVSAPYTLDFLQDKSSEVVCNKKLNKDEVAQFRSAVAKDYYFQMYFDDLPIWGFLGKVEKEEKSDPSEYKYYLFKHLHFEIFYNKDRVIEINARTDPNALVDVTEDKEINVEFMYSVKWKETNTPFENRMEKYSQSSSLPHHLEIHWFSIINSCVTVLLLTGFLATILLRVLKNDFVKYAHDDEIADDQEETGWKYIHGDVFRYPKHKSLFAAALGSGTQLFALTVFIFVLALVGVFYPYNRGALFTALVVIYSLTSGIAGYASASFYCQLEGTNWVRNLLLTGSLFCGPLFLAFCFLNTVAIAYHATAALPFGTIVVIFLIWALVTSPLLLLGGIAGKNSKVEFHAPCRTTKYPREIPTLPWYRGTLPQMAMAGFLPFSAIYIELYYIFASVWGHRIYTIYSILFIVFIILLIVTAFITVALTYFQLVAEDHEWWWRSFLCGGSTGIFIYSYCLYYYYARSDMSGFMQTSFFFGYMACICYGFFLMLGTVGFRAALLFVRHIYHSIKCE</sequence>
<dbReference type="PANTHER" id="PTHR10766">
    <property type="entry name" value="TRANSMEMBRANE 9 SUPERFAMILY PROTEIN"/>
    <property type="match status" value="1"/>
</dbReference>
<dbReference type="GO" id="GO:0072657">
    <property type="term" value="P:protein localization to membrane"/>
    <property type="evidence" value="ECO:0007669"/>
    <property type="project" value="TreeGrafter"/>
</dbReference>
<feature type="transmembrane region" description="Helical" evidence="11">
    <location>
        <begin position="549"/>
        <end position="577"/>
    </location>
</feature>
<accession>A0AAE2CQI6</accession>
<evidence type="ECO:0000313" key="12">
    <source>
        <dbReference type="EMBL" id="KAK4430459.1"/>
    </source>
</evidence>
<dbReference type="AlphaFoldDB" id="A0AAE2CQI6"/>
<comment type="similarity">
    <text evidence="3 11">Belongs to the nonaspanin (TM9SF) (TC 9.A.2) family.</text>
</comment>
<dbReference type="EMBL" id="JACGWO010000004">
    <property type="protein sequence ID" value="KAK4430459.1"/>
    <property type="molecule type" value="Genomic_DNA"/>
</dbReference>
<comment type="caution">
    <text evidence="12">The sequence shown here is derived from an EMBL/GenBank/DDBJ whole genome shotgun (WGS) entry which is preliminary data.</text>
</comment>
<evidence type="ECO:0000256" key="11">
    <source>
        <dbReference type="RuleBase" id="RU363079"/>
    </source>
</evidence>
<feature type="transmembrane region" description="Helical" evidence="11">
    <location>
        <begin position="222"/>
        <end position="246"/>
    </location>
</feature>
<comment type="subcellular location">
    <subcellularLocation>
        <location evidence="1">Endosome membrane</location>
        <topology evidence="1">Multi-pass membrane protein</topology>
    </subcellularLocation>
    <subcellularLocation>
        <location evidence="2">Golgi apparatus membrane</location>
        <topology evidence="2">Multi-pass membrane protein</topology>
    </subcellularLocation>
</comment>
<dbReference type="SUPFAM" id="SSF103473">
    <property type="entry name" value="MFS general substrate transporter"/>
    <property type="match status" value="1"/>
</dbReference>
<dbReference type="PANTHER" id="PTHR10766:SF14">
    <property type="entry name" value="TRANSMEMBRANE 9 SUPERFAMILY MEMBER 2"/>
    <property type="match status" value="1"/>
</dbReference>
<evidence type="ECO:0000256" key="2">
    <source>
        <dbReference type="ARBA" id="ARBA00004653"/>
    </source>
</evidence>
<reference evidence="12" key="2">
    <citation type="journal article" date="2024" name="Plant">
        <title>Genomic evolution and insights into agronomic trait innovations of Sesamum species.</title>
        <authorList>
            <person name="Miao H."/>
            <person name="Wang L."/>
            <person name="Qu L."/>
            <person name="Liu H."/>
            <person name="Sun Y."/>
            <person name="Le M."/>
            <person name="Wang Q."/>
            <person name="Wei S."/>
            <person name="Zheng Y."/>
            <person name="Lin W."/>
            <person name="Duan Y."/>
            <person name="Cao H."/>
            <person name="Xiong S."/>
            <person name="Wang X."/>
            <person name="Wei L."/>
            <person name="Li C."/>
            <person name="Ma Q."/>
            <person name="Ju M."/>
            <person name="Zhao R."/>
            <person name="Li G."/>
            <person name="Mu C."/>
            <person name="Tian Q."/>
            <person name="Mei H."/>
            <person name="Zhang T."/>
            <person name="Gao T."/>
            <person name="Zhang H."/>
        </authorList>
    </citation>
    <scope>NUCLEOTIDE SEQUENCE</scope>
    <source>
        <strain evidence="12">3651</strain>
    </source>
</reference>
<evidence type="ECO:0000256" key="7">
    <source>
        <dbReference type="ARBA" id="ARBA00022989"/>
    </source>
</evidence>
<dbReference type="InterPro" id="IPR036259">
    <property type="entry name" value="MFS_trans_sf"/>
</dbReference>
<feature type="transmembrane region" description="Helical" evidence="11">
    <location>
        <begin position="448"/>
        <end position="467"/>
    </location>
</feature>
<keyword evidence="4 11" id="KW-0812">Transmembrane</keyword>
<dbReference type="Pfam" id="PF02990">
    <property type="entry name" value="EMP70"/>
    <property type="match status" value="1"/>
</dbReference>
<feature type="transmembrane region" description="Helical" evidence="11">
    <location>
        <begin position="321"/>
        <end position="345"/>
    </location>
</feature>
<evidence type="ECO:0000313" key="13">
    <source>
        <dbReference type="Proteomes" id="UP001293254"/>
    </source>
</evidence>
<feature type="chain" id="PRO_5041770071" description="Transmembrane 9 superfamily member" evidence="11">
    <location>
        <begin position="23"/>
        <end position="587"/>
    </location>
</feature>
<feature type="transmembrane region" description="Helical" evidence="11">
    <location>
        <begin position="479"/>
        <end position="505"/>
    </location>
</feature>
<keyword evidence="7 11" id="KW-1133">Transmembrane helix</keyword>
<keyword evidence="9 11" id="KW-0472">Membrane</keyword>
<evidence type="ECO:0000256" key="5">
    <source>
        <dbReference type="ARBA" id="ARBA00022729"/>
    </source>
</evidence>
<feature type="transmembrane region" description="Helical" evidence="11">
    <location>
        <begin position="388"/>
        <end position="410"/>
    </location>
</feature>
<keyword evidence="13" id="KW-1185">Reference proteome</keyword>
<dbReference type="GO" id="GO:0010008">
    <property type="term" value="C:endosome membrane"/>
    <property type="evidence" value="ECO:0007669"/>
    <property type="project" value="UniProtKB-SubCell"/>
</dbReference>
<organism evidence="12 13">
    <name type="scientific">Sesamum alatum</name>
    <dbReference type="NCBI Taxonomy" id="300844"/>
    <lineage>
        <taxon>Eukaryota</taxon>
        <taxon>Viridiplantae</taxon>
        <taxon>Streptophyta</taxon>
        <taxon>Embryophyta</taxon>
        <taxon>Tracheophyta</taxon>
        <taxon>Spermatophyta</taxon>
        <taxon>Magnoliopsida</taxon>
        <taxon>eudicotyledons</taxon>
        <taxon>Gunneridae</taxon>
        <taxon>Pentapetalae</taxon>
        <taxon>asterids</taxon>
        <taxon>lamiids</taxon>
        <taxon>Lamiales</taxon>
        <taxon>Pedaliaceae</taxon>
        <taxon>Sesamum</taxon>
    </lineage>
</organism>
<evidence type="ECO:0000256" key="8">
    <source>
        <dbReference type="ARBA" id="ARBA00023034"/>
    </source>
</evidence>
<feature type="signal peptide" evidence="11">
    <location>
        <begin position="1"/>
        <end position="22"/>
    </location>
</feature>
<protein>
    <recommendedName>
        <fullName evidence="11">Transmembrane 9 superfamily member</fullName>
    </recommendedName>
</protein>